<reference evidence="3" key="1">
    <citation type="journal article" date="2019" name="Int. J. Syst. Evol. Microbiol.">
        <title>The Global Catalogue of Microorganisms (GCM) 10K type strain sequencing project: providing services to taxonomists for standard genome sequencing and annotation.</title>
        <authorList>
            <consortium name="The Broad Institute Genomics Platform"/>
            <consortium name="The Broad Institute Genome Sequencing Center for Infectious Disease"/>
            <person name="Wu L."/>
            <person name="Ma J."/>
        </authorList>
    </citation>
    <scope>NUCLEOTIDE SEQUENCE [LARGE SCALE GENOMIC DNA]</scope>
    <source>
        <strain evidence="3">CCUG 55585</strain>
    </source>
</reference>
<organism evidence="2 3">
    <name type="scientific">Lysobacter brunescens</name>
    <dbReference type="NCBI Taxonomy" id="262323"/>
    <lineage>
        <taxon>Bacteria</taxon>
        <taxon>Pseudomonadati</taxon>
        <taxon>Pseudomonadota</taxon>
        <taxon>Gammaproteobacteria</taxon>
        <taxon>Lysobacterales</taxon>
        <taxon>Lysobacteraceae</taxon>
        <taxon>Lysobacter</taxon>
    </lineage>
</organism>
<feature type="signal peptide" evidence="1">
    <location>
        <begin position="1"/>
        <end position="23"/>
    </location>
</feature>
<evidence type="ECO:0008006" key="4">
    <source>
        <dbReference type="Google" id="ProtNLM"/>
    </source>
</evidence>
<name>A0ABW2YGZ0_9GAMM</name>
<dbReference type="Proteomes" id="UP001597110">
    <property type="component" value="Unassembled WGS sequence"/>
</dbReference>
<dbReference type="RefSeq" id="WP_386823362.1">
    <property type="nucleotide sequence ID" value="NZ_JBHTIF010000001.1"/>
</dbReference>
<keyword evidence="3" id="KW-1185">Reference proteome</keyword>
<evidence type="ECO:0000256" key="1">
    <source>
        <dbReference type="SAM" id="SignalP"/>
    </source>
</evidence>
<protein>
    <recommendedName>
        <fullName evidence="4">Secreted protein</fullName>
    </recommendedName>
</protein>
<dbReference type="EMBL" id="JBHTIF010000001">
    <property type="protein sequence ID" value="MFD0725779.1"/>
    <property type="molecule type" value="Genomic_DNA"/>
</dbReference>
<feature type="chain" id="PRO_5046990540" description="Secreted protein" evidence="1">
    <location>
        <begin position="24"/>
        <end position="145"/>
    </location>
</feature>
<evidence type="ECO:0000313" key="3">
    <source>
        <dbReference type="Proteomes" id="UP001597110"/>
    </source>
</evidence>
<evidence type="ECO:0000313" key="2">
    <source>
        <dbReference type="EMBL" id="MFD0725779.1"/>
    </source>
</evidence>
<comment type="caution">
    <text evidence="2">The sequence shown here is derived from an EMBL/GenBank/DDBJ whole genome shotgun (WGS) entry which is preliminary data.</text>
</comment>
<proteinExistence type="predicted"/>
<accession>A0ABW2YGZ0</accession>
<sequence>MRHAIPRGLALCAALILSPAAMAGGDLTCKMNYSLSGWSAFYKTASGTGTVSCSNGQSLAVKIRTKGGGVTFGKYKIVNGFGEFANVGDIRDVLGSYATAEAHAAAEKSASAQAMTNGEVSLALSGKGKGWSLGVAFSKFTIEAN</sequence>
<keyword evidence="1" id="KW-0732">Signal</keyword>
<gene>
    <name evidence="2" type="ORF">ACFQ0E_09220</name>
</gene>